<comment type="caution">
    <text evidence="1">The sequence shown here is derived from an EMBL/GenBank/DDBJ whole genome shotgun (WGS) entry which is preliminary data.</text>
</comment>
<proteinExistence type="predicted"/>
<dbReference type="EMBL" id="BARU01010012">
    <property type="protein sequence ID" value="GAH44157.1"/>
    <property type="molecule type" value="Genomic_DNA"/>
</dbReference>
<organism evidence="1">
    <name type="scientific">marine sediment metagenome</name>
    <dbReference type="NCBI Taxonomy" id="412755"/>
    <lineage>
        <taxon>unclassified sequences</taxon>
        <taxon>metagenomes</taxon>
        <taxon>ecological metagenomes</taxon>
    </lineage>
</organism>
<reference evidence="1" key="1">
    <citation type="journal article" date="2014" name="Front. Microbiol.">
        <title>High frequency of phylogenetically diverse reductive dehalogenase-homologous genes in deep subseafloor sedimentary metagenomes.</title>
        <authorList>
            <person name="Kawai M."/>
            <person name="Futagami T."/>
            <person name="Toyoda A."/>
            <person name="Takaki Y."/>
            <person name="Nishi S."/>
            <person name="Hori S."/>
            <person name="Arai W."/>
            <person name="Tsubouchi T."/>
            <person name="Morono Y."/>
            <person name="Uchiyama I."/>
            <person name="Ito T."/>
            <person name="Fujiyama A."/>
            <person name="Inagaki F."/>
            <person name="Takami H."/>
        </authorList>
    </citation>
    <scope>NUCLEOTIDE SEQUENCE</scope>
    <source>
        <strain evidence="1">Expedition CK06-06</strain>
    </source>
</reference>
<name>X1FGS1_9ZZZZ</name>
<sequence>MVEEGLKPLAEEVGAKIAAIEGLRESFDKTTKTMPVGYGFLRIAICY</sequence>
<accession>X1FGS1</accession>
<gene>
    <name evidence="1" type="ORF">S03H2_19199</name>
</gene>
<protein>
    <submittedName>
        <fullName evidence="1">Uncharacterized protein</fullName>
    </submittedName>
</protein>
<evidence type="ECO:0000313" key="1">
    <source>
        <dbReference type="EMBL" id="GAH44157.1"/>
    </source>
</evidence>
<dbReference type="AlphaFoldDB" id="X1FGS1"/>